<dbReference type="Ensembl" id="ENSLBET00000001851.1">
    <property type="protein sequence ID" value="ENSLBEP00000001738.1"/>
    <property type="gene ID" value="ENSLBEG00000001349.1"/>
</dbReference>
<feature type="compositionally biased region" description="Low complexity" evidence="1">
    <location>
        <begin position="1"/>
        <end position="13"/>
    </location>
</feature>
<keyword evidence="3" id="KW-1185">Reference proteome</keyword>
<sequence length="604" mass="68150">TSSSNTTATSPPALHHQEYAPQTDQAPFQTLATSTSSETATTHHEDDTSPSTSSSSITNTKKGLTTSDDPAQWPNVLGHAEQCILVTRGPIQVKDIVFSQNTEKNPHRFTKENYDMVMKNGEKIQRTWLLYSVTIDSLFGKQDNALTKVGFQNWTSNLMHLEAQHWRGVIHRVIAIICHLAERNQAFRGHTNVLYDPHNGNFLSRVELMAVMNEHLRKIQNKATKVHYLSSQIQNKIIALIGDKILEEIVRKVKRAKLMDCTPDISHTEQLSVVLRVIHCKPSVGASISEHFVGSQHDGQQKALCVPCSSHTLYLVVADAVKSSVVSISFFGVLQRLYNLFSSSLQCWAVLQEHVKQLTVKSLSVTRWEAWIDSVKVVRYQLPGSYKHCLLSKLTHIKGELMTWSFVLCTVVWYNILYQINHVSKILQRSKQETSSVRVYLENFWENGLLDCQTDAREIAETLEIDRTFPAKRQGKTTLQFLYEALSSLNDIFSKLEDVYHLYGFLFSKEDMSNTIHSGTLADDCKKLEKTLHDIDSRGSCSRGQGAVHTFPDHVSSSPREMLDHKEQLLDLYGNFSIALRLLLTLPVTVASGEGIFSALKLIK</sequence>
<feature type="compositionally biased region" description="Polar residues" evidence="1">
    <location>
        <begin position="20"/>
        <end position="31"/>
    </location>
</feature>
<name>A0A3Q3E423_9LABR</name>
<evidence type="ECO:0000313" key="2">
    <source>
        <dbReference type="Ensembl" id="ENSLBEP00000001738.1"/>
    </source>
</evidence>
<evidence type="ECO:0000313" key="3">
    <source>
        <dbReference type="Proteomes" id="UP000261660"/>
    </source>
</evidence>
<dbReference type="AlphaFoldDB" id="A0A3Q3E423"/>
<dbReference type="STRING" id="56723.ENSLBEP00000001738"/>
<evidence type="ECO:0000256" key="1">
    <source>
        <dbReference type="SAM" id="MobiDB-lite"/>
    </source>
</evidence>
<organism evidence="2 3">
    <name type="scientific">Labrus bergylta</name>
    <name type="common">ballan wrasse</name>
    <dbReference type="NCBI Taxonomy" id="56723"/>
    <lineage>
        <taxon>Eukaryota</taxon>
        <taxon>Metazoa</taxon>
        <taxon>Chordata</taxon>
        <taxon>Craniata</taxon>
        <taxon>Vertebrata</taxon>
        <taxon>Euteleostomi</taxon>
        <taxon>Actinopterygii</taxon>
        <taxon>Neopterygii</taxon>
        <taxon>Teleostei</taxon>
        <taxon>Neoteleostei</taxon>
        <taxon>Acanthomorphata</taxon>
        <taxon>Eupercaria</taxon>
        <taxon>Labriformes</taxon>
        <taxon>Labridae</taxon>
        <taxon>Labrus</taxon>
    </lineage>
</organism>
<dbReference type="Proteomes" id="UP000261660">
    <property type="component" value="Unplaced"/>
</dbReference>
<protein>
    <submittedName>
        <fullName evidence="2">Uncharacterized protein</fullName>
    </submittedName>
</protein>
<reference evidence="2" key="1">
    <citation type="submission" date="2025-08" db="UniProtKB">
        <authorList>
            <consortium name="Ensembl"/>
        </authorList>
    </citation>
    <scope>IDENTIFICATION</scope>
</reference>
<dbReference type="GeneTree" id="ENSGT00940000154356"/>
<accession>A0A3Q3E423</accession>
<dbReference type="InterPro" id="IPR012337">
    <property type="entry name" value="RNaseH-like_sf"/>
</dbReference>
<proteinExistence type="predicted"/>
<dbReference type="InParanoid" id="A0A3Q3E423"/>
<reference evidence="2" key="2">
    <citation type="submission" date="2025-09" db="UniProtKB">
        <authorList>
            <consortium name="Ensembl"/>
        </authorList>
    </citation>
    <scope>IDENTIFICATION</scope>
</reference>
<dbReference type="PANTHER" id="PTHR45749">
    <property type="match status" value="1"/>
</dbReference>
<feature type="compositionally biased region" description="Low complexity" evidence="1">
    <location>
        <begin position="49"/>
        <end position="60"/>
    </location>
</feature>
<dbReference type="SUPFAM" id="SSF53098">
    <property type="entry name" value="Ribonuclease H-like"/>
    <property type="match status" value="1"/>
</dbReference>
<dbReference type="PANTHER" id="PTHR45749:SF21">
    <property type="entry name" value="DUF4371 DOMAIN-CONTAINING PROTEIN"/>
    <property type="match status" value="1"/>
</dbReference>
<feature type="region of interest" description="Disordered" evidence="1">
    <location>
        <begin position="1"/>
        <end position="73"/>
    </location>
</feature>